<evidence type="ECO:0000313" key="2">
    <source>
        <dbReference type="Proteomes" id="UP001148737"/>
    </source>
</evidence>
<protein>
    <submittedName>
        <fullName evidence="1">Uncharacterized protein</fullName>
    </submittedName>
</protein>
<keyword evidence="2" id="KW-1185">Reference proteome</keyword>
<evidence type="ECO:0000313" key="1">
    <source>
        <dbReference type="EMBL" id="KAJ3499336.1"/>
    </source>
</evidence>
<reference evidence="1" key="1">
    <citation type="submission" date="2022-07" db="EMBL/GenBank/DDBJ databases">
        <title>Genome Sequence of Lecanicillium saksenae.</title>
        <authorList>
            <person name="Buettner E."/>
        </authorList>
    </citation>
    <scope>NUCLEOTIDE SEQUENCE</scope>
    <source>
        <strain evidence="1">VT-O1</strain>
    </source>
</reference>
<dbReference type="EMBL" id="JANAKD010000014">
    <property type="protein sequence ID" value="KAJ3499336.1"/>
    <property type="molecule type" value="Genomic_DNA"/>
</dbReference>
<gene>
    <name evidence="1" type="ORF">NLG97_g429</name>
</gene>
<sequence>MASHGDGAVPPDGAPKDSPVKGIEGNESGKGKERAATFGERLQASGRMALNAAVPARPSLASSSGGDKATAGSGSVARNGASVSEPALSESSRIHDSRAIGDSLRRESPASTQASAQYDGFLNAGPQLQDTFHAVIEGNHSPLSRSFQNQMDSDGADVIDLLSMAEKEPNYSEFDELLSEEEATRLREAFFAHGASQPRWDHLLNFTPAFVLDAGNSHEARSLMGTEDTSAAHDMWLQQWHDVLCSYTDEVWGDLGSLVAEAKHEIETNNSHTDLRNPESKALDRLRQILAHVRGQP</sequence>
<organism evidence="1 2">
    <name type="scientific">Lecanicillium saksenae</name>
    <dbReference type="NCBI Taxonomy" id="468837"/>
    <lineage>
        <taxon>Eukaryota</taxon>
        <taxon>Fungi</taxon>
        <taxon>Dikarya</taxon>
        <taxon>Ascomycota</taxon>
        <taxon>Pezizomycotina</taxon>
        <taxon>Sordariomycetes</taxon>
        <taxon>Hypocreomycetidae</taxon>
        <taxon>Hypocreales</taxon>
        <taxon>Cordycipitaceae</taxon>
        <taxon>Lecanicillium</taxon>
    </lineage>
</organism>
<proteinExistence type="predicted"/>
<accession>A0ACC1R6V4</accession>
<name>A0ACC1R6V4_9HYPO</name>
<comment type="caution">
    <text evidence="1">The sequence shown here is derived from an EMBL/GenBank/DDBJ whole genome shotgun (WGS) entry which is preliminary data.</text>
</comment>
<dbReference type="Proteomes" id="UP001148737">
    <property type="component" value="Unassembled WGS sequence"/>
</dbReference>